<evidence type="ECO:0000259" key="3">
    <source>
        <dbReference type="Pfam" id="PF13519"/>
    </source>
</evidence>
<sequence>MQFVQFGMLGALAALAIPIVIHLLFRNRPRTIELGTLQFLHVVLRENARKRKVKRWLLLALRLACVALAALMFARPFLPALEPKIGDRLVIVLIDRSASMGLTPGPSPLGKAVELARRIVDRLGPNTKLEAAVFDREVVPMKDPASELRAGLEPASGTGTDYAAALAWARDLCVRSRETRKEIHLFTDLQRSGLDRGERVELPADVDVQIIDVGRPFPKNVAVTAVAASPSAPRPGGSTTVTAAVRNASPLPLAGVPVRLHLEFDGDERDQEKTIDLDGGAESAVVFDLKKLPAGVWRGAVRVEVEGDQLAIDDRRYLAVSVAPPAAIRILDGDPGRNGIGGETYYLRAALQLAPNGKTYAKSPFELTTTDASGEGGTAVPPLEGVSVVVLANIGLLEVADATRLAAFVEAGGGLIVFTGDRFGPKAAKALADVGLGVGAVGDASRSTDLPWRLDRWETSHTVFQPFANPEHGDLHRPAFTTITPIQPSPSARVLASFRGGTPALLETSHGKGKVLWFASACDRDWGDWPRGRLYVPLVHQMASYVSGHADGGPVRRLLAADGQAPGVSEQDGIVRIVNADPFESDSARTTPREFAGRFGFRIPDAPAMSSTDEADAAVASAKPDERLRRDEVWPQLAAALLGFLLLEQFLANRTAA</sequence>
<dbReference type="Gene3D" id="3.40.50.880">
    <property type="match status" value="1"/>
</dbReference>
<dbReference type="InterPro" id="IPR011933">
    <property type="entry name" value="Double_TM_dom"/>
</dbReference>
<keyword evidence="5" id="KW-1185">Reference proteome</keyword>
<gene>
    <name evidence="4" type="ORF">BSF38_00582</name>
</gene>
<evidence type="ECO:0000256" key="1">
    <source>
        <dbReference type="SAM" id="Phobius"/>
    </source>
</evidence>
<dbReference type="STRING" id="1387353.BSF38_00582"/>
<dbReference type="EMBL" id="CP019082">
    <property type="protein sequence ID" value="APW59168.1"/>
    <property type="molecule type" value="Genomic_DNA"/>
</dbReference>
<dbReference type="RefSeq" id="WP_076343381.1">
    <property type="nucleotide sequence ID" value="NZ_CP019082.1"/>
</dbReference>
<evidence type="ECO:0000259" key="2">
    <source>
        <dbReference type="Pfam" id="PF07584"/>
    </source>
</evidence>
<reference evidence="5" key="1">
    <citation type="submission" date="2016-12" db="EMBL/GenBank/DDBJ databases">
        <title>Comparative genomics of four Isosphaeraceae planctomycetes: a common pool of plasmids and glycoside hydrolase genes.</title>
        <authorList>
            <person name="Ivanova A."/>
        </authorList>
    </citation>
    <scope>NUCLEOTIDE SEQUENCE [LARGE SCALE GENOMIC DNA]</scope>
    <source>
        <strain evidence="5">PX4</strain>
    </source>
</reference>
<proteinExistence type="predicted"/>
<feature type="domain" description="VWFA" evidence="3">
    <location>
        <begin position="90"/>
        <end position="188"/>
    </location>
</feature>
<dbReference type="OrthoDB" id="237862at2"/>
<dbReference type="CDD" id="cd03143">
    <property type="entry name" value="A4_beta-galactosidase_middle_domain"/>
    <property type="match status" value="1"/>
</dbReference>
<dbReference type="SUPFAM" id="SSF53300">
    <property type="entry name" value="vWA-like"/>
    <property type="match status" value="1"/>
</dbReference>
<evidence type="ECO:0000313" key="4">
    <source>
        <dbReference type="EMBL" id="APW59168.1"/>
    </source>
</evidence>
<feature type="transmembrane region" description="Helical" evidence="1">
    <location>
        <begin position="56"/>
        <end position="78"/>
    </location>
</feature>
<dbReference type="Pfam" id="PF07584">
    <property type="entry name" value="BatA"/>
    <property type="match status" value="1"/>
</dbReference>
<dbReference type="KEGG" id="pbor:BSF38_00582"/>
<dbReference type="PANTHER" id="PTHR37464">
    <property type="entry name" value="BLL2463 PROTEIN"/>
    <property type="match status" value="1"/>
</dbReference>
<dbReference type="CDD" id="cd00198">
    <property type="entry name" value="vWFA"/>
    <property type="match status" value="1"/>
</dbReference>
<dbReference type="InterPro" id="IPR002035">
    <property type="entry name" value="VWF_A"/>
</dbReference>
<protein>
    <recommendedName>
        <fullName evidence="6">Aerotolerance regulator N-terminal domain-containing protein</fullName>
    </recommendedName>
</protein>
<dbReference type="InterPro" id="IPR036465">
    <property type="entry name" value="vWFA_dom_sf"/>
</dbReference>
<dbReference type="InterPro" id="IPR024163">
    <property type="entry name" value="Aerotolerance_reg_N"/>
</dbReference>
<organism evidence="4 5">
    <name type="scientific">Paludisphaera borealis</name>
    <dbReference type="NCBI Taxonomy" id="1387353"/>
    <lineage>
        <taxon>Bacteria</taxon>
        <taxon>Pseudomonadati</taxon>
        <taxon>Planctomycetota</taxon>
        <taxon>Planctomycetia</taxon>
        <taxon>Isosphaerales</taxon>
        <taxon>Isosphaeraceae</taxon>
        <taxon>Paludisphaera</taxon>
    </lineage>
</organism>
<name>A0A1U7CJT5_9BACT</name>
<dbReference type="AlphaFoldDB" id="A0A1U7CJT5"/>
<evidence type="ECO:0008006" key="6">
    <source>
        <dbReference type="Google" id="ProtNLM"/>
    </source>
</evidence>
<accession>A0A1U7CJT5</accession>
<dbReference type="PANTHER" id="PTHR37464:SF1">
    <property type="entry name" value="BLL2463 PROTEIN"/>
    <property type="match status" value="1"/>
</dbReference>
<dbReference type="Gene3D" id="3.40.50.410">
    <property type="entry name" value="von Willebrand factor, type A domain"/>
    <property type="match status" value="1"/>
</dbReference>
<dbReference type="Proteomes" id="UP000186309">
    <property type="component" value="Chromosome"/>
</dbReference>
<dbReference type="Pfam" id="PF13519">
    <property type="entry name" value="VWA_2"/>
    <property type="match status" value="1"/>
</dbReference>
<dbReference type="NCBIfam" id="TIGR02226">
    <property type="entry name" value="two_anch"/>
    <property type="match status" value="1"/>
</dbReference>
<dbReference type="SUPFAM" id="SSF52317">
    <property type="entry name" value="Class I glutamine amidotransferase-like"/>
    <property type="match status" value="1"/>
</dbReference>
<feature type="transmembrane region" description="Helical" evidence="1">
    <location>
        <begin position="6"/>
        <end position="25"/>
    </location>
</feature>
<dbReference type="InterPro" id="IPR029062">
    <property type="entry name" value="Class_I_gatase-like"/>
</dbReference>
<feature type="domain" description="Aerotolerance regulator N-terminal" evidence="2">
    <location>
        <begin position="1"/>
        <end position="76"/>
    </location>
</feature>
<keyword evidence="1" id="KW-1133">Transmembrane helix</keyword>
<keyword evidence="1" id="KW-0472">Membrane</keyword>
<evidence type="ECO:0000313" key="5">
    <source>
        <dbReference type="Proteomes" id="UP000186309"/>
    </source>
</evidence>
<keyword evidence="1" id="KW-0812">Transmembrane</keyword>